<organism evidence="18 19">
    <name type="scientific">Papio anubis</name>
    <name type="common">Olive baboon</name>
    <dbReference type="NCBI Taxonomy" id="9555"/>
    <lineage>
        <taxon>Eukaryota</taxon>
        <taxon>Metazoa</taxon>
        <taxon>Chordata</taxon>
        <taxon>Craniata</taxon>
        <taxon>Vertebrata</taxon>
        <taxon>Euteleostomi</taxon>
        <taxon>Mammalia</taxon>
        <taxon>Eutheria</taxon>
        <taxon>Euarchontoglires</taxon>
        <taxon>Primates</taxon>
        <taxon>Haplorrhini</taxon>
        <taxon>Catarrhini</taxon>
        <taxon>Cercopithecidae</taxon>
        <taxon>Cercopithecinae</taxon>
        <taxon>Papio</taxon>
    </lineage>
</organism>
<reference evidence="18 19" key="1">
    <citation type="submission" date="2012-03" db="EMBL/GenBank/DDBJ databases">
        <title>Whole Genome Assembly of Papio anubis.</title>
        <authorList>
            <person name="Liu Y.L."/>
            <person name="Abraham K.A."/>
            <person name="Akbar H.A."/>
            <person name="Ali S.A."/>
            <person name="Anosike U.A."/>
            <person name="Aqrawi P.A."/>
            <person name="Arias F.A."/>
            <person name="Attaway T.A."/>
            <person name="Awwad R.A."/>
            <person name="Babu C.B."/>
            <person name="Bandaranaike D.B."/>
            <person name="Battles P.B."/>
            <person name="Bell A.B."/>
            <person name="Beltran B.B."/>
            <person name="Berhane-Mersha D.B."/>
            <person name="Bess C.B."/>
            <person name="Bickham C.B."/>
            <person name="Bolden T.B."/>
            <person name="Carter K.C."/>
            <person name="Chau D.C."/>
            <person name="Chavez A.C."/>
            <person name="Clerc-Blankenburg K.C."/>
            <person name="Coyle M.C."/>
            <person name="Dao M.D."/>
            <person name="Davila M.L.D."/>
            <person name="Davy-Carroll L.D."/>
            <person name="Denson S.D."/>
            <person name="Dinh H.D."/>
            <person name="Fernandez S.F."/>
            <person name="Fernando P.F."/>
            <person name="Forbes L.F."/>
            <person name="Francis C.F."/>
            <person name="Francisco L.F."/>
            <person name="Fu Q.F."/>
            <person name="Garcia-Iii R.G."/>
            <person name="Garrett T.G."/>
            <person name="Gross S.G."/>
            <person name="Gubbala S.G."/>
            <person name="Hirani K.H."/>
            <person name="Hogues M.H."/>
            <person name="Hollins B.H."/>
            <person name="Jackson L.J."/>
            <person name="Javaid M.J."/>
            <person name="Jhangiani S.J."/>
            <person name="Johnson A.J."/>
            <person name="Johnson B.J."/>
            <person name="Jones J.J."/>
            <person name="Joshi V.J."/>
            <person name="Kalu J.K."/>
            <person name="Khan N.K."/>
            <person name="Korchina V.K."/>
            <person name="Kovar C.K."/>
            <person name="Lago L.L."/>
            <person name="Lara F.L."/>
            <person name="Le T.-K.L."/>
            <person name="Lee S.L."/>
            <person name="Legall-Iii F.L."/>
            <person name="Lemon S.L."/>
            <person name="Liu J.L."/>
            <person name="Liu Y.-S.L."/>
            <person name="Liyanage D.L."/>
            <person name="Lopez J.L."/>
            <person name="Lorensuhewa L.L."/>
            <person name="Mata R.M."/>
            <person name="Mathew T.M."/>
            <person name="Mercado C.M."/>
            <person name="Mercado I.M."/>
            <person name="Morales K.M."/>
            <person name="Morgan M.M."/>
            <person name="Munidasa M.M."/>
            <person name="Ngo D.N."/>
            <person name="Nguyen L.N."/>
            <person name="Nguyen T.N."/>
            <person name="Nguyen N.N."/>
            <person name="Obregon M.O."/>
            <person name="Okwuonu G.O."/>
            <person name="Ongeri F.O."/>
            <person name="Onwere C.O."/>
            <person name="Osifeso I.O."/>
            <person name="Parra A.P."/>
            <person name="Patil S.P."/>
            <person name="Perez A.P."/>
            <person name="Perez Y.P."/>
            <person name="Pham C.P."/>
            <person name="Pu L.-L.P."/>
            <person name="Puazo M.P."/>
            <person name="Quiroz J.Q."/>
            <person name="Rouhana J.R."/>
            <person name="Ruiz M.R."/>
            <person name="Ruiz S.-J.R."/>
            <person name="Saada N.S."/>
            <person name="Santibanez J.S."/>
            <person name="Scheel M.S."/>
            <person name="Schneider B.S."/>
            <person name="Simmons D.S."/>
            <person name="Sisson I.S."/>
            <person name="Tang L.-Y.T."/>
            <person name="Thornton R.T."/>
            <person name="Tisius J.T."/>
            <person name="Toledanes G.T."/>
            <person name="Trejos Z.T."/>
            <person name="Usmani K.U."/>
            <person name="Varghese R.V."/>
            <person name="Vattathil S.V."/>
            <person name="Vee V.V."/>
            <person name="Walker D.W."/>
            <person name="Weissenberger G.W."/>
            <person name="White C.W."/>
            <person name="Williams A.W."/>
            <person name="Woodworth J.W."/>
            <person name="Wright R.W."/>
            <person name="Zhu Y.Z."/>
            <person name="Han Y.H."/>
            <person name="Newsham I.N."/>
            <person name="Nazareth L.N."/>
            <person name="Worley K.W."/>
            <person name="Muzny D.M."/>
            <person name="Rogers J.R."/>
            <person name="Gibbs R.G."/>
        </authorList>
    </citation>
    <scope>NUCLEOTIDE SEQUENCE [LARGE SCALE GENOMIC DNA]</scope>
</reference>
<comment type="subcellular location">
    <subcellularLocation>
        <location evidence="3">Secreted</location>
    </subcellularLocation>
</comment>
<dbReference type="Gene3D" id="3.60.10.10">
    <property type="entry name" value="Endonuclease/exonuclease/phosphatase"/>
    <property type="match status" value="1"/>
</dbReference>
<dbReference type="Ensembl" id="ENSPANT00000080687.1">
    <property type="protein sequence ID" value="ENSPANP00000048167.1"/>
    <property type="gene ID" value="ENSPANG00000006417.3"/>
</dbReference>
<dbReference type="PROSITE" id="PS00918">
    <property type="entry name" value="DNASE_I_2"/>
    <property type="match status" value="1"/>
</dbReference>
<keyword evidence="7 16" id="KW-0732">Signal</keyword>
<dbReference type="PRINTS" id="PR00130">
    <property type="entry name" value="DNASEI"/>
</dbReference>
<dbReference type="SUPFAM" id="SSF56219">
    <property type="entry name" value="DNase I-like"/>
    <property type="match status" value="1"/>
</dbReference>
<dbReference type="GeneTree" id="ENSGT00950000182846"/>
<evidence type="ECO:0000256" key="11">
    <source>
        <dbReference type="ARBA" id="ARBA00023157"/>
    </source>
</evidence>
<keyword evidence="19" id="KW-1185">Reference proteome</keyword>
<accession>A0A8I5N876</accession>
<keyword evidence="6" id="KW-0540">Nuclease</keyword>
<evidence type="ECO:0000256" key="1">
    <source>
        <dbReference type="ARBA" id="ARBA00001913"/>
    </source>
</evidence>
<keyword evidence="8" id="KW-0255">Endonuclease</keyword>
<evidence type="ECO:0000256" key="6">
    <source>
        <dbReference type="ARBA" id="ARBA00022722"/>
    </source>
</evidence>
<feature type="region of interest" description="Disordered" evidence="15">
    <location>
        <begin position="163"/>
        <end position="188"/>
    </location>
</feature>
<evidence type="ECO:0000256" key="5">
    <source>
        <dbReference type="ARBA" id="ARBA00022525"/>
    </source>
</evidence>
<dbReference type="PROSITE" id="PS00919">
    <property type="entry name" value="DNASE_I_1"/>
    <property type="match status" value="1"/>
</dbReference>
<evidence type="ECO:0000256" key="9">
    <source>
        <dbReference type="ARBA" id="ARBA00022801"/>
    </source>
</evidence>
<evidence type="ECO:0000256" key="13">
    <source>
        <dbReference type="ARBA" id="ARBA00070953"/>
    </source>
</evidence>
<dbReference type="PANTHER" id="PTHR11371:SF29">
    <property type="entry name" value="DEOXYRIBONUCLEASE-1-LIKE 2"/>
    <property type="match status" value="1"/>
</dbReference>
<evidence type="ECO:0000256" key="10">
    <source>
        <dbReference type="ARBA" id="ARBA00022837"/>
    </source>
</evidence>
<keyword evidence="9" id="KW-0378">Hydrolase</keyword>
<feature type="domain" description="Endonuclease/exonuclease/phosphatase" evidence="17">
    <location>
        <begin position="75"/>
        <end position="294"/>
    </location>
</feature>
<evidence type="ECO:0000256" key="15">
    <source>
        <dbReference type="SAM" id="MobiDB-lite"/>
    </source>
</evidence>
<dbReference type="OMA" id="TWGRERW"/>
<dbReference type="AlphaFoldDB" id="A0A8I5N876"/>
<comment type="similarity">
    <text evidence="4">Belongs to the DNase I family.</text>
</comment>
<evidence type="ECO:0000256" key="12">
    <source>
        <dbReference type="ARBA" id="ARBA00054941"/>
    </source>
</evidence>
<feature type="region of interest" description="Disordered" evidence="15">
    <location>
        <begin position="313"/>
        <end position="383"/>
    </location>
</feature>
<dbReference type="GO" id="GO:0004530">
    <property type="term" value="F:deoxyribonuclease I activity"/>
    <property type="evidence" value="ECO:0007669"/>
    <property type="project" value="TreeGrafter"/>
</dbReference>
<reference evidence="18" key="3">
    <citation type="submission" date="2025-09" db="UniProtKB">
        <authorList>
            <consortium name="Ensembl"/>
        </authorList>
    </citation>
    <scope>IDENTIFICATION</scope>
</reference>
<name>A0A8I5N876_PAPAN</name>
<dbReference type="InterPro" id="IPR016202">
    <property type="entry name" value="DNase_I"/>
</dbReference>
<comment type="function">
    <text evidence="12">Divalent cation-dependent acid DNA endonuclease involved in the breakdown of the nucleus during corneocyte formation of epidermal keratinocytes. May play an immune role by eliminating harmful DNA released into the extracellular environment by damaged epidermal cells.</text>
</comment>
<dbReference type="GO" id="GO:0006308">
    <property type="term" value="P:DNA catabolic process"/>
    <property type="evidence" value="ECO:0007669"/>
    <property type="project" value="InterPro"/>
</dbReference>
<sequence>MSGPRALLAALWALEAARATALRIGAFNIQSFGDSKVSDPACGSIIAKVGPRPGRGGEAFGGADRADPAPATPPQILAGYDLALVQEVRDPDLSAVSTLMEQINRVSEHEYSFVSSQPLGRDQYKEMYLFVYRKDAVSVVDTYQYPDPEDVFSREPFVVKFSAPGSGERAPPLPCRRPAPPLPPGPDARPLPAAAQKLVLIPLHAAPHQAVAEIDALYDVYLDVIDKWGTDDMLFLGDFNADCSYVRAQDWAAIRLRSSEVFKWLIPDSADTTVGNSDCAYDRIVACGARLRRSLKPQSATVHDFQEEFGLDQTQASGPWGGAGPGSPSPGRTQAAGRGQHPRGGPPQLPSLHQGSFPRTLRAWPTPCGAPGRQGTLPFPQRANGDTLCPGPCPTAGSSKGGHLGLTAPSCRGSQWLVDTQWAHPGGWGPLFP</sequence>
<evidence type="ECO:0000256" key="4">
    <source>
        <dbReference type="ARBA" id="ARBA00007359"/>
    </source>
</evidence>
<dbReference type="Proteomes" id="UP000028761">
    <property type="component" value="Chromosome 18"/>
</dbReference>
<dbReference type="Pfam" id="PF03372">
    <property type="entry name" value="Exo_endo_phos"/>
    <property type="match status" value="1"/>
</dbReference>
<dbReference type="GO" id="GO:0005634">
    <property type="term" value="C:nucleus"/>
    <property type="evidence" value="ECO:0007669"/>
    <property type="project" value="TreeGrafter"/>
</dbReference>
<dbReference type="InterPro" id="IPR033125">
    <property type="entry name" value="DNASE_I_2"/>
</dbReference>
<dbReference type="GO" id="GO:0005576">
    <property type="term" value="C:extracellular region"/>
    <property type="evidence" value="ECO:0007669"/>
    <property type="project" value="UniProtKB-SubCell"/>
</dbReference>
<comment type="cofactor">
    <cofactor evidence="1">
        <name>Ca(2+)</name>
        <dbReference type="ChEBI" id="CHEBI:29108"/>
    </cofactor>
</comment>
<dbReference type="InterPro" id="IPR036691">
    <property type="entry name" value="Endo/exonu/phosph_ase_sf"/>
</dbReference>
<evidence type="ECO:0000256" key="16">
    <source>
        <dbReference type="SAM" id="SignalP"/>
    </source>
</evidence>
<reference evidence="18" key="2">
    <citation type="submission" date="2025-08" db="UniProtKB">
        <authorList>
            <consortium name="Ensembl"/>
        </authorList>
    </citation>
    <scope>IDENTIFICATION</scope>
</reference>
<evidence type="ECO:0000313" key="19">
    <source>
        <dbReference type="Proteomes" id="UP000028761"/>
    </source>
</evidence>
<keyword evidence="10" id="KW-0106">Calcium</keyword>
<keyword evidence="11" id="KW-1015">Disulfide bond</keyword>
<evidence type="ECO:0000256" key="3">
    <source>
        <dbReference type="ARBA" id="ARBA00004613"/>
    </source>
</evidence>
<gene>
    <name evidence="18" type="primary">DNASE1L2</name>
</gene>
<feature type="chain" id="PRO_5035286499" description="Deoxyribonuclease-1-like 2" evidence="16">
    <location>
        <begin position="22"/>
        <end position="433"/>
    </location>
</feature>
<dbReference type="SMART" id="SM00476">
    <property type="entry name" value="DNaseIc"/>
    <property type="match status" value="1"/>
</dbReference>
<feature type="signal peptide" evidence="16">
    <location>
        <begin position="1"/>
        <end position="21"/>
    </location>
</feature>
<dbReference type="InterPro" id="IPR018057">
    <property type="entry name" value="Deoxyribonuclease-1_AS"/>
</dbReference>
<evidence type="ECO:0000256" key="8">
    <source>
        <dbReference type="ARBA" id="ARBA00022759"/>
    </source>
</evidence>
<dbReference type="CDD" id="cd10282">
    <property type="entry name" value="DNase1"/>
    <property type="match status" value="1"/>
</dbReference>
<feature type="compositionally biased region" description="Pro residues" evidence="15">
    <location>
        <begin position="171"/>
        <end position="188"/>
    </location>
</feature>
<comment type="cofactor">
    <cofactor evidence="2">
        <name>Mg(2+)</name>
        <dbReference type="ChEBI" id="CHEBI:18420"/>
    </cofactor>
</comment>
<dbReference type="GO" id="GO:0003677">
    <property type="term" value="F:DNA binding"/>
    <property type="evidence" value="ECO:0007669"/>
    <property type="project" value="TreeGrafter"/>
</dbReference>
<dbReference type="FunFam" id="3.60.10.10:FF:000047">
    <property type="entry name" value="Deoxyribonuclease"/>
    <property type="match status" value="1"/>
</dbReference>
<evidence type="ECO:0000256" key="7">
    <source>
        <dbReference type="ARBA" id="ARBA00022729"/>
    </source>
</evidence>
<evidence type="ECO:0000313" key="18">
    <source>
        <dbReference type="Ensembl" id="ENSPANP00000048167.1"/>
    </source>
</evidence>
<keyword evidence="5" id="KW-0964">Secreted</keyword>
<evidence type="ECO:0000259" key="17">
    <source>
        <dbReference type="Pfam" id="PF03372"/>
    </source>
</evidence>
<protein>
    <recommendedName>
        <fullName evidence="13">Deoxyribonuclease-1-like 2</fullName>
    </recommendedName>
    <alternativeName>
        <fullName evidence="14">Deoxyribonuclease I-like 2</fullName>
    </alternativeName>
</protein>
<evidence type="ECO:0000256" key="2">
    <source>
        <dbReference type="ARBA" id="ARBA00001946"/>
    </source>
</evidence>
<proteinExistence type="inferred from homology"/>
<dbReference type="InterPro" id="IPR005135">
    <property type="entry name" value="Endo/exonuclease/phosphatase"/>
</dbReference>
<evidence type="ECO:0000256" key="14">
    <source>
        <dbReference type="ARBA" id="ARBA00076750"/>
    </source>
</evidence>
<dbReference type="PANTHER" id="PTHR11371">
    <property type="entry name" value="DEOXYRIBONUCLEASE"/>
    <property type="match status" value="1"/>
</dbReference>